<dbReference type="CDD" id="cd00249">
    <property type="entry name" value="AGE"/>
    <property type="match status" value="1"/>
</dbReference>
<proteinExistence type="inferred from homology"/>
<keyword evidence="2 3" id="KW-0413">Isomerase</keyword>
<organism evidence="3 4">
    <name type="scientific">Paraflavitalea soli</name>
    <dbReference type="NCBI Taxonomy" id="2315862"/>
    <lineage>
        <taxon>Bacteria</taxon>
        <taxon>Pseudomonadati</taxon>
        <taxon>Bacteroidota</taxon>
        <taxon>Chitinophagia</taxon>
        <taxon>Chitinophagales</taxon>
        <taxon>Chitinophagaceae</taxon>
        <taxon>Paraflavitalea</taxon>
    </lineage>
</organism>
<dbReference type="AlphaFoldDB" id="A0A3B7MRA5"/>
<keyword evidence="4" id="KW-1185">Reference proteome</keyword>
<protein>
    <submittedName>
        <fullName evidence="3">AGE family epimerase/isomerase</fullName>
    </submittedName>
</protein>
<dbReference type="OrthoDB" id="618431at2"/>
<dbReference type="Proteomes" id="UP000263900">
    <property type="component" value="Chromosome"/>
</dbReference>
<sequence>MASDVRNESLTEELPAENGLLYSSYAALYRDELVDNVLPFWLKHSRDEKNGGFFTCLRRDGSVYDTDKFMWLQGRQVWCFSYMYNNVAQKQEWLDMALHGAAFMEKYGRDATAGNWYFSLNAEGKPLTQPYNIFSDCFAAMGFASLDKASPNDRYKQIAVDTFENILRRKDNWKGIYNKAYPGTRLLKGFSLPMILCNLSLELEHLLGAGRVNEFIPTVIHEVMEVFYQPQYGLILESVHPDGSFSNSFEGRLINPGHTIEAMWFIMDLGRRMKDKTLIQKACDIMLHTLEYGWDKEFGGIYYFKDVLGNPPQQLEWDQKLWWVHVEALVALAKGFELTGDERCLKWFKKVHQYTWQHFRDEQYGEWFGYLNRRGEVLLDLKGGKWKGCFHIPRSLYQVWKTWEAVEANADADKLPG</sequence>
<evidence type="ECO:0000256" key="1">
    <source>
        <dbReference type="ARBA" id="ARBA00008558"/>
    </source>
</evidence>
<dbReference type="EMBL" id="CP032157">
    <property type="protein sequence ID" value="AXY75580.1"/>
    <property type="molecule type" value="Genomic_DNA"/>
</dbReference>
<accession>A0A3B7MRA5</accession>
<evidence type="ECO:0000256" key="2">
    <source>
        <dbReference type="ARBA" id="ARBA00023235"/>
    </source>
</evidence>
<dbReference type="InterPro" id="IPR034116">
    <property type="entry name" value="AGE_dom"/>
</dbReference>
<dbReference type="Pfam" id="PF07221">
    <property type="entry name" value="GlcNAc_2-epim"/>
    <property type="match status" value="1"/>
</dbReference>
<dbReference type="Gene3D" id="1.50.10.10">
    <property type="match status" value="1"/>
</dbReference>
<dbReference type="InterPro" id="IPR010819">
    <property type="entry name" value="AGE/CE"/>
</dbReference>
<name>A0A3B7MRA5_9BACT</name>
<dbReference type="GO" id="GO:0005975">
    <property type="term" value="P:carbohydrate metabolic process"/>
    <property type="evidence" value="ECO:0007669"/>
    <property type="project" value="InterPro"/>
</dbReference>
<dbReference type="FunFam" id="1.50.10.10:FF:000021">
    <property type="entry name" value="N-acylglucosamine 2-epimerase"/>
    <property type="match status" value="1"/>
</dbReference>
<reference evidence="3 4" key="1">
    <citation type="submission" date="2018-09" db="EMBL/GenBank/DDBJ databases">
        <title>Genome sequencing of strain 6GH32-13.</title>
        <authorList>
            <person name="Weon H.-Y."/>
            <person name="Heo J."/>
            <person name="Kwon S.-W."/>
        </authorList>
    </citation>
    <scope>NUCLEOTIDE SEQUENCE [LARGE SCALE GENOMIC DNA]</scope>
    <source>
        <strain evidence="3 4">5GH32-13</strain>
    </source>
</reference>
<evidence type="ECO:0000313" key="3">
    <source>
        <dbReference type="EMBL" id="AXY75580.1"/>
    </source>
</evidence>
<dbReference type="SUPFAM" id="SSF48208">
    <property type="entry name" value="Six-hairpin glycosidases"/>
    <property type="match status" value="1"/>
</dbReference>
<evidence type="ECO:0000313" key="4">
    <source>
        <dbReference type="Proteomes" id="UP000263900"/>
    </source>
</evidence>
<dbReference type="RefSeq" id="WP_119051461.1">
    <property type="nucleotide sequence ID" value="NZ_CP032157.1"/>
</dbReference>
<gene>
    <name evidence="3" type="ORF">D3H65_17045</name>
</gene>
<dbReference type="InterPro" id="IPR012341">
    <property type="entry name" value="6hp_glycosidase-like_sf"/>
</dbReference>
<dbReference type="InterPro" id="IPR008928">
    <property type="entry name" value="6-hairpin_glycosidase_sf"/>
</dbReference>
<comment type="similarity">
    <text evidence="1">Belongs to the N-acylglucosamine 2-epimerase family.</text>
</comment>
<dbReference type="GO" id="GO:0016853">
    <property type="term" value="F:isomerase activity"/>
    <property type="evidence" value="ECO:0007669"/>
    <property type="project" value="UniProtKB-KW"/>
</dbReference>
<dbReference type="PANTHER" id="PTHR15108">
    <property type="entry name" value="N-ACYLGLUCOSAMINE-2-EPIMERASE"/>
    <property type="match status" value="1"/>
</dbReference>
<dbReference type="KEGG" id="pseg:D3H65_17045"/>